<dbReference type="AlphaFoldDB" id="A0A8S1M6F3"/>
<sequence length="68" mass="8140">MIEIKEKGITSLELSKHLIKRLNFDVWKAIDRFELFEYIEKIDYILYAITYQAIFIIGKNSQRMIGNI</sequence>
<evidence type="ECO:0000313" key="1">
    <source>
        <dbReference type="EMBL" id="CAD8072206.1"/>
    </source>
</evidence>
<dbReference type="OrthoDB" id="10411183at2759"/>
<dbReference type="EMBL" id="CAJJDN010000029">
    <property type="protein sequence ID" value="CAD8072206.1"/>
    <property type="molecule type" value="Genomic_DNA"/>
</dbReference>
<evidence type="ECO:0000313" key="2">
    <source>
        <dbReference type="Proteomes" id="UP000692954"/>
    </source>
</evidence>
<reference evidence="1" key="1">
    <citation type="submission" date="2021-01" db="EMBL/GenBank/DDBJ databases">
        <authorList>
            <consortium name="Genoscope - CEA"/>
            <person name="William W."/>
        </authorList>
    </citation>
    <scope>NUCLEOTIDE SEQUENCE</scope>
</reference>
<name>A0A8S1M6F3_9CILI</name>
<organism evidence="1 2">
    <name type="scientific">Paramecium sonneborni</name>
    <dbReference type="NCBI Taxonomy" id="65129"/>
    <lineage>
        <taxon>Eukaryota</taxon>
        <taxon>Sar</taxon>
        <taxon>Alveolata</taxon>
        <taxon>Ciliophora</taxon>
        <taxon>Intramacronucleata</taxon>
        <taxon>Oligohymenophorea</taxon>
        <taxon>Peniculida</taxon>
        <taxon>Parameciidae</taxon>
        <taxon>Paramecium</taxon>
    </lineage>
</organism>
<proteinExistence type="predicted"/>
<keyword evidence="2" id="KW-1185">Reference proteome</keyword>
<gene>
    <name evidence="1" type="ORF">PSON_ATCC_30995.1.T0290048</name>
</gene>
<comment type="caution">
    <text evidence="1">The sequence shown here is derived from an EMBL/GenBank/DDBJ whole genome shotgun (WGS) entry which is preliminary data.</text>
</comment>
<dbReference type="Proteomes" id="UP000692954">
    <property type="component" value="Unassembled WGS sequence"/>
</dbReference>
<accession>A0A8S1M6F3</accession>
<protein>
    <submittedName>
        <fullName evidence="1">Uncharacterized protein</fullName>
    </submittedName>
</protein>